<dbReference type="InterPro" id="IPR007939">
    <property type="entry name" value="Cu-R_B_prcur"/>
</dbReference>
<accession>A0ABY8NFZ8</accession>
<evidence type="ECO:0000256" key="1">
    <source>
        <dbReference type="SAM" id="MobiDB-lite"/>
    </source>
</evidence>
<feature type="signal peptide" evidence="2">
    <location>
        <begin position="1"/>
        <end position="24"/>
    </location>
</feature>
<dbReference type="SUPFAM" id="SSF103515">
    <property type="entry name" value="Autotransporter"/>
    <property type="match status" value="1"/>
</dbReference>
<dbReference type="EMBL" id="CP118605">
    <property type="protein sequence ID" value="WGL16987.1"/>
    <property type="molecule type" value="Genomic_DNA"/>
</dbReference>
<dbReference type="InterPro" id="IPR036709">
    <property type="entry name" value="Autotransporte_beta_dom_sf"/>
</dbReference>
<feature type="chain" id="PRO_5046683893" evidence="2">
    <location>
        <begin position="25"/>
        <end position="293"/>
    </location>
</feature>
<dbReference type="Pfam" id="PF05275">
    <property type="entry name" value="CopB"/>
    <property type="match status" value="1"/>
</dbReference>
<keyword evidence="2" id="KW-0732">Signal</keyword>
<name>A0ABY8NFZ8_9GAMM</name>
<keyword evidence="4" id="KW-1185">Reference proteome</keyword>
<evidence type="ECO:0000313" key="3">
    <source>
        <dbReference type="EMBL" id="WGL16987.1"/>
    </source>
</evidence>
<evidence type="ECO:0000313" key="4">
    <source>
        <dbReference type="Proteomes" id="UP001236500"/>
    </source>
</evidence>
<proteinExistence type="predicted"/>
<dbReference type="Proteomes" id="UP001236500">
    <property type="component" value="Chromosome"/>
</dbReference>
<gene>
    <name evidence="3" type="ORF">PVT68_01495</name>
</gene>
<protein>
    <submittedName>
        <fullName evidence="3">Copper resistance protein B</fullName>
    </submittedName>
</protein>
<sequence>MKRLTIKNVATSLTMLLLSPLLLAQEPSPQTVPIQASDDGTEPKPEGYRSPPLPPPPGQQIRKYAEDTPGKPQQNFGVIPIHDNQKFFQVMGKRLEYRRDGDDDKELWEIDAWYGADRNKLYLESEGEREVGGKTESAWLEVFWNHAVRSYWDLQLGVRHDFNPGQSRSYFAAGYQGMTPYGFETDLTGYISEDGDGSWRLEIERSFHFTQRLELEPRLETGFSFSDIPAYNIGDGFTGVELGLRLRYMITPKFAPYIGVSWERKFGGTADLIEADGGETEFTFAVAGFRFWF</sequence>
<organism evidence="3 4">
    <name type="scientific">Microbulbifer bruguierae</name>
    <dbReference type="NCBI Taxonomy" id="3029061"/>
    <lineage>
        <taxon>Bacteria</taxon>
        <taxon>Pseudomonadati</taxon>
        <taxon>Pseudomonadota</taxon>
        <taxon>Gammaproteobacteria</taxon>
        <taxon>Cellvibrionales</taxon>
        <taxon>Microbulbiferaceae</taxon>
        <taxon>Microbulbifer</taxon>
    </lineage>
</organism>
<dbReference type="RefSeq" id="WP_280320806.1">
    <property type="nucleotide sequence ID" value="NZ_CP118605.1"/>
</dbReference>
<evidence type="ECO:0000256" key="2">
    <source>
        <dbReference type="SAM" id="SignalP"/>
    </source>
</evidence>
<feature type="region of interest" description="Disordered" evidence="1">
    <location>
        <begin position="27"/>
        <end position="58"/>
    </location>
</feature>
<reference evidence="3 4" key="1">
    <citation type="submission" date="2023-02" db="EMBL/GenBank/DDBJ databases">
        <title>Description and genomic characterization of Microbulbifer bruguierae sp. nov., isolated from the sediment of mangrove plant Bruguiera sexangula.</title>
        <authorList>
            <person name="Long M."/>
        </authorList>
    </citation>
    <scope>NUCLEOTIDE SEQUENCE [LARGE SCALE GENOMIC DNA]</scope>
    <source>
        <strain evidence="3 4">H12</strain>
    </source>
</reference>